<evidence type="ECO:0000256" key="2">
    <source>
        <dbReference type="SAM" id="SignalP"/>
    </source>
</evidence>
<reference evidence="4 5" key="1">
    <citation type="submission" date="2021-02" db="EMBL/GenBank/DDBJ databases">
        <title>A novel species of genus Amphritea isolated from a fishpond in China.</title>
        <authorList>
            <person name="Lu H."/>
        </authorList>
    </citation>
    <scope>NUCLEOTIDE SEQUENCE [LARGE SCALE GENOMIC DNA]</scope>
    <source>
        <strain evidence="4 5">RP18W</strain>
    </source>
</reference>
<organism evidence="4 5">
    <name type="scientific">Amphritea pacifica</name>
    <dbReference type="NCBI Taxonomy" id="2811233"/>
    <lineage>
        <taxon>Bacteria</taxon>
        <taxon>Pseudomonadati</taxon>
        <taxon>Pseudomonadota</taxon>
        <taxon>Gammaproteobacteria</taxon>
        <taxon>Oceanospirillales</taxon>
        <taxon>Oceanospirillaceae</taxon>
        <taxon>Amphritea</taxon>
    </lineage>
</organism>
<gene>
    <name evidence="4" type="ORF">JW498_12340</name>
</gene>
<dbReference type="RefSeq" id="WP_205213745.1">
    <property type="nucleotide sequence ID" value="NZ_JAFFZP010000018.1"/>
</dbReference>
<feature type="domain" description="M23ase beta-sheet core" evidence="3">
    <location>
        <begin position="285"/>
        <end position="377"/>
    </location>
</feature>
<proteinExistence type="predicted"/>
<dbReference type="Gene3D" id="6.10.250.3150">
    <property type="match status" value="1"/>
</dbReference>
<evidence type="ECO:0000313" key="4">
    <source>
        <dbReference type="EMBL" id="MBN0988153.1"/>
    </source>
</evidence>
<protein>
    <submittedName>
        <fullName evidence="4">Peptidoglycan DD-metalloendopeptidase family protein</fullName>
    </submittedName>
</protein>
<dbReference type="Pfam" id="PF01551">
    <property type="entry name" value="Peptidase_M23"/>
    <property type="match status" value="1"/>
</dbReference>
<dbReference type="EMBL" id="JAFFZP010000018">
    <property type="protein sequence ID" value="MBN0988153.1"/>
    <property type="molecule type" value="Genomic_DNA"/>
</dbReference>
<keyword evidence="5" id="KW-1185">Reference proteome</keyword>
<feature type="coiled-coil region" evidence="1">
    <location>
        <begin position="153"/>
        <end position="190"/>
    </location>
</feature>
<dbReference type="PANTHER" id="PTHR21666:SF270">
    <property type="entry name" value="MUREIN HYDROLASE ACTIVATOR ENVC"/>
    <property type="match status" value="1"/>
</dbReference>
<evidence type="ECO:0000313" key="5">
    <source>
        <dbReference type="Proteomes" id="UP000760472"/>
    </source>
</evidence>
<dbReference type="Proteomes" id="UP000760472">
    <property type="component" value="Unassembled WGS sequence"/>
</dbReference>
<keyword evidence="1" id="KW-0175">Coiled coil</keyword>
<dbReference type="SUPFAM" id="SSF51261">
    <property type="entry name" value="Duplicated hybrid motif"/>
    <property type="match status" value="1"/>
</dbReference>
<dbReference type="InterPro" id="IPR050570">
    <property type="entry name" value="Cell_wall_metabolism_enzyme"/>
</dbReference>
<dbReference type="Gene3D" id="2.70.70.10">
    <property type="entry name" value="Glucose Permease (Domain IIA)"/>
    <property type="match status" value="1"/>
</dbReference>
<evidence type="ECO:0000259" key="3">
    <source>
        <dbReference type="Pfam" id="PF01551"/>
    </source>
</evidence>
<dbReference type="PANTHER" id="PTHR21666">
    <property type="entry name" value="PEPTIDASE-RELATED"/>
    <property type="match status" value="1"/>
</dbReference>
<accession>A0ABS2W985</accession>
<feature type="chain" id="PRO_5045838085" evidence="2">
    <location>
        <begin position="27"/>
        <end position="384"/>
    </location>
</feature>
<dbReference type="CDD" id="cd12797">
    <property type="entry name" value="M23_peptidase"/>
    <property type="match status" value="1"/>
</dbReference>
<name>A0ABS2W985_9GAMM</name>
<feature type="coiled-coil region" evidence="1">
    <location>
        <begin position="30"/>
        <end position="124"/>
    </location>
</feature>
<dbReference type="InterPro" id="IPR016047">
    <property type="entry name" value="M23ase_b-sheet_dom"/>
</dbReference>
<feature type="signal peptide" evidence="2">
    <location>
        <begin position="1"/>
        <end position="26"/>
    </location>
</feature>
<keyword evidence="2" id="KW-0732">Signal</keyword>
<evidence type="ECO:0000256" key="1">
    <source>
        <dbReference type="SAM" id="Coils"/>
    </source>
</evidence>
<sequence>MPIKLRTAVIVSLVSTLLFSPGQALYAAQEKATEKEIVSLRKSIAKLTQTLGALEGERSSVQQALRRTDKNIGELAREILRLNTQLKGAEQRLARLEQQKKPLLAGLQKQAAGLEQQLRQQYKAGHQPRLQLLLNQRDPEQVSRMLHYYDRINKTLSERLESFRQGLERLDRAEQEIRSAQQDIFDRRDLLKARSDDLESVRQERRVVLSKLESKLSDGGQQLKSMQADQRRLEKLLAQIRESIEKISIGGDERSFKELKGKLPWPAQGHVSRRFGSQRDGIRYEGILVEQKAGQPVRAIHHGRVVFSDWLRGYGLLTIVDHGGGYMSLYGHNESLLREVGEWVSAGDQLATVGNSGGSNDSGLYFAVRYKGNSTDPLKWLARR</sequence>
<comment type="caution">
    <text evidence="4">The sequence shown here is derived from an EMBL/GenBank/DDBJ whole genome shotgun (WGS) entry which is preliminary data.</text>
</comment>
<dbReference type="InterPro" id="IPR011055">
    <property type="entry name" value="Dup_hybrid_motif"/>
</dbReference>